<evidence type="ECO:0000313" key="1">
    <source>
        <dbReference type="EMBL" id="KAH7996806.1"/>
    </source>
</evidence>
<gene>
    <name evidence="1" type="ORF">K3G42_011074</name>
</gene>
<evidence type="ECO:0000313" key="2">
    <source>
        <dbReference type="Proteomes" id="UP000827872"/>
    </source>
</evidence>
<dbReference type="Proteomes" id="UP000827872">
    <property type="component" value="Linkage Group LG15"/>
</dbReference>
<proteinExistence type="predicted"/>
<comment type="caution">
    <text evidence="1">The sequence shown here is derived from an EMBL/GenBank/DDBJ whole genome shotgun (WGS) entry which is preliminary data.</text>
</comment>
<sequence>MCVEVQPKSPLEGRRIKKGTMLFLPRYKRIKIFPPKKYIRQWAHVLGQQVNLKPENPLPEKWGKSTLNLKTHFLKSITAVLRLTTLRHRPSINYARVAYSRLGYS</sequence>
<organism evidence="1 2">
    <name type="scientific">Sphaerodactylus townsendi</name>
    <dbReference type="NCBI Taxonomy" id="933632"/>
    <lineage>
        <taxon>Eukaryota</taxon>
        <taxon>Metazoa</taxon>
        <taxon>Chordata</taxon>
        <taxon>Craniata</taxon>
        <taxon>Vertebrata</taxon>
        <taxon>Euteleostomi</taxon>
        <taxon>Lepidosauria</taxon>
        <taxon>Squamata</taxon>
        <taxon>Bifurcata</taxon>
        <taxon>Gekkota</taxon>
        <taxon>Sphaerodactylidae</taxon>
        <taxon>Sphaerodactylus</taxon>
    </lineage>
</organism>
<accession>A0ACB8EVI1</accession>
<reference evidence="1" key="1">
    <citation type="submission" date="2021-08" db="EMBL/GenBank/DDBJ databases">
        <title>The first chromosome-level gecko genome reveals the dynamic sex chromosomes of Neotropical dwarf geckos (Sphaerodactylidae: Sphaerodactylus).</title>
        <authorList>
            <person name="Pinto B.J."/>
            <person name="Keating S.E."/>
            <person name="Gamble T."/>
        </authorList>
    </citation>
    <scope>NUCLEOTIDE SEQUENCE</scope>
    <source>
        <strain evidence="1">TG3544</strain>
    </source>
</reference>
<keyword evidence="2" id="KW-1185">Reference proteome</keyword>
<name>A0ACB8EVI1_9SAUR</name>
<protein>
    <submittedName>
        <fullName evidence="1">Uncharacterized protein</fullName>
    </submittedName>
</protein>
<dbReference type="EMBL" id="CM037628">
    <property type="protein sequence ID" value="KAH7996806.1"/>
    <property type="molecule type" value="Genomic_DNA"/>
</dbReference>